<dbReference type="PANTHER" id="PTHR35807">
    <property type="entry name" value="TRANSCRIPTIONAL REGULATOR REDD-RELATED"/>
    <property type="match status" value="1"/>
</dbReference>
<organism evidence="2 3">
    <name type="scientific">Pararobbsia alpina</name>
    <dbReference type="NCBI Taxonomy" id="621374"/>
    <lineage>
        <taxon>Bacteria</taxon>
        <taxon>Pseudomonadati</taxon>
        <taxon>Pseudomonadota</taxon>
        <taxon>Betaproteobacteria</taxon>
        <taxon>Burkholderiales</taxon>
        <taxon>Burkholderiaceae</taxon>
        <taxon>Pararobbsia</taxon>
    </lineage>
</organism>
<reference evidence="2 3" key="1">
    <citation type="submission" date="2020-04" db="EMBL/GenBank/DDBJ databases">
        <authorList>
            <person name="De Canck E."/>
        </authorList>
    </citation>
    <scope>NUCLEOTIDE SEQUENCE [LARGE SCALE GENOMIC DNA]</scope>
    <source>
        <strain evidence="2 3">LMG 28138</strain>
    </source>
</reference>
<dbReference type="SMART" id="SM01043">
    <property type="entry name" value="BTAD"/>
    <property type="match status" value="1"/>
</dbReference>
<accession>A0A6S7CE21</accession>
<dbReference type="AlphaFoldDB" id="A0A6S7CE21"/>
<dbReference type="Gene3D" id="1.25.40.10">
    <property type="entry name" value="Tetratricopeptide repeat domain"/>
    <property type="match status" value="1"/>
</dbReference>
<dbReference type="InterPro" id="IPR005158">
    <property type="entry name" value="BTAD"/>
</dbReference>
<keyword evidence="3" id="KW-1185">Reference proteome</keyword>
<dbReference type="SUPFAM" id="SSF48452">
    <property type="entry name" value="TPR-like"/>
    <property type="match status" value="1"/>
</dbReference>
<dbReference type="InterPro" id="IPR011990">
    <property type="entry name" value="TPR-like_helical_dom_sf"/>
</dbReference>
<evidence type="ECO:0000313" key="2">
    <source>
        <dbReference type="EMBL" id="CAB3787585.1"/>
    </source>
</evidence>
<dbReference type="RefSeq" id="WP_175105027.1">
    <property type="nucleotide sequence ID" value="NZ_CADIKM010000009.1"/>
</dbReference>
<gene>
    <name evidence="2" type="ORF">LMG28138_02451</name>
</gene>
<evidence type="ECO:0000259" key="1">
    <source>
        <dbReference type="SMART" id="SM01043"/>
    </source>
</evidence>
<protein>
    <recommendedName>
        <fullName evidence="1">Bacterial transcriptional activator domain-containing protein</fullName>
    </recommendedName>
</protein>
<dbReference type="Proteomes" id="UP000494115">
    <property type="component" value="Unassembled WGS sequence"/>
</dbReference>
<feature type="domain" description="Bacterial transcriptional activator" evidence="1">
    <location>
        <begin position="91"/>
        <end position="223"/>
    </location>
</feature>
<dbReference type="Pfam" id="PF03704">
    <property type="entry name" value="BTAD"/>
    <property type="match status" value="1"/>
</dbReference>
<sequence length="233" mass="25771">MERPHDNVKRRIAIVGRLGVYPMMRLSLPGRRLLAYLALRRQPAVRGLASAQLWPSVPDDVGRANLRRALWHVPRGWVTTIGDELMLDAECDLEEAHRSAARALAGEPLSLDEIALLSDDILPGWYEEWVLPVQDAFHMLRAHALEAACRTMASSGQYGLAVQAGTAAVATEPLRESAAEALIDAHLAQRNRYQAMQCYHMLAQRLAHELGVEPDPALAARVVGIDHAKRRSS</sequence>
<evidence type="ECO:0000313" key="3">
    <source>
        <dbReference type="Proteomes" id="UP000494115"/>
    </source>
</evidence>
<name>A0A6S7CE21_9BURK</name>
<dbReference type="EMBL" id="CADIKM010000009">
    <property type="protein sequence ID" value="CAB3787585.1"/>
    <property type="molecule type" value="Genomic_DNA"/>
</dbReference>
<dbReference type="InterPro" id="IPR051677">
    <property type="entry name" value="AfsR-DnrI-RedD_regulator"/>
</dbReference>
<proteinExistence type="predicted"/>